<dbReference type="AlphaFoldDB" id="A0A2U3EFZ0"/>
<proteinExistence type="predicted"/>
<dbReference type="Proteomes" id="UP000245956">
    <property type="component" value="Unassembled WGS sequence"/>
</dbReference>
<dbReference type="EMBL" id="LCWV01000004">
    <property type="protein sequence ID" value="PWI73429.1"/>
    <property type="molecule type" value="Genomic_DNA"/>
</dbReference>
<gene>
    <name evidence="2" type="ORF">PCL_08705</name>
</gene>
<protein>
    <submittedName>
        <fullName evidence="2">Uncharacterized protein</fullName>
    </submittedName>
</protein>
<evidence type="ECO:0000313" key="3">
    <source>
        <dbReference type="Proteomes" id="UP000245956"/>
    </source>
</evidence>
<evidence type="ECO:0000256" key="1">
    <source>
        <dbReference type="SAM" id="MobiDB-lite"/>
    </source>
</evidence>
<comment type="caution">
    <text evidence="2">The sequence shown here is derived from an EMBL/GenBank/DDBJ whole genome shotgun (WGS) entry which is preliminary data.</text>
</comment>
<name>A0A2U3EFZ0_PURLI</name>
<sequence length="104" mass="11058">MDTVQGTRRQDGDALGLVPPEPSLFTSFCVVSGSNARKREEIFKVQSRNGRYWGRQLAGPPGSSAGGPAGETWSLTPPRRWDVTPKSTIANVLSPNFAKGTAGA</sequence>
<reference evidence="2 3" key="1">
    <citation type="journal article" date="2016" name="Front. Microbiol.">
        <title>Genome and transcriptome sequences reveal the specific parasitism of the nematophagous Purpureocillium lilacinum 36-1.</title>
        <authorList>
            <person name="Xie J."/>
            <person name="Li S."/>
            <person name="Mo C."/>
            <person name="Xiao X."/>
            <person name="Peng D."/>
            <person name="Wang G."/>
            <person name="Xiao Y."/>
        </authorList>
    </citation>
    <scope>NUCLEOTIDE SEQUENCE [LARGE SCALE GENOMIC DNA]</scope>
    <source>
        <strain evidence="2 3">36-1</strain>
    </source>
</reference>
<accession>A0A2U3EFZ0</accession>
<feature type="region of interest" description="Disordered" evidence="1">
    <location>
        <begin position="53"/>
        <end position="81"/>
    </location>
</feature>
<evidence type="ECO:0000313" key="2">
    <source>
        <dbReference type="EMBL" id="PWI73429.1"/>
    </source>
</evidence>
<organism evidence="2 3">
    <name type="scientific">Purpureocillium lilacinum</name>
    <name type="common">Paecilomyces lilacinus</name>
    <dbReference type="NCBI Taxonomy" id="33203"/>
    <lineage>
        <taxon>Eukaryota</taxon>
        <taxon>Fungi</taxon>
        <taxon>Dikarya</taxon>
        <taxon>Ascomycota</taxon>
        <taxon>Pezizomycotina</taxon>
        <taxon>Sordariomycetes</taxon>
        <taxon>Hypocreomycetidae</taxon>
        <taxon>Hypocreales</taxon>
        <taxon>Ophiocordycipitaceae</taxon>
        <taxon>Purpureocillium</taxon>
    </lineage>
</organism>